<evidence type="ECO:0000313" key="2">
    <source>
        <dbReference type="Proteomes" id="UP000037069"/>
    </source>
</evidence>
<name>A0A0L0BTV1_LUCCU</name>
<keyword evidence="2" id="KW-1185">Reference proteome</keyword>
<dbReference type="Proteomes" id="UP000037069">
    <property type="component" value="Unassembled WGS sequence"/>
</dbReference>
<protein>
    <submittedName>
        <fullName evidence="1">Uncharacterized protein</fullName>
    </submittedName>
</protein>
<evidence type="ECO:0000313" key="1">
    <source>
        <dbReference type="EMBL" id="KNC23477.1"/>
    </source>
</evidence>
<organism evidence="1 2">
    <name type="scientific">Lucilia cuprina</name>
    <name type="common">Green bottle fly</name>
    <name type="synonym">Australian sheep blowfly</name>
    <dbReference type="NCBI Taxonomy" id="7375"/>
    <lineage>
        <taxon>Eukaryota</taxon>
        <taxon>Metazoa</taxon>
        <taxon>Ecdysozoa</taxon>
        <taxon>Arthropoda</taxon>
        <taxon>Hexapoda</taxon>
        <taxon>Insecta</taxon>
        <taxon>Pterygota</taxon>
        <taxon>Neoptera</taxon>
        <taxon>Endopterygota</taxon>
        <taxon>Diptera</taxon>
        <taxon>Brachycera</taxon>
        <taxon>Muscomorpha</taxon>
        <taxon>Oestroidea</taxon>
        <taxon>Calliphoridae</taxon>
        <taxon>Luciliinae</taxon>
        <taxon>Lucilia</taxon>
    </lineage>
</organism>
<dbReference type="AlphaFoldDB" id="A0A0L0BTV1"/>
<gene>
    <name evidence="1" type="ORF">FF38_04767</name>
</gene>
<sequence length="157" mass="17160">MSKSKYEAGAVALVLLFILKTYNYCCNYNCLEFKFKVASKYSSAARSLSLCEIFVGSTTVSSLLVLDSSLVKAPESCSALTISSTFLASKRNFSSRNFSRSAALCSLRCFSAKRKRSFSATLRSISTRYLSKMAASASSLMPKEEPGISSLLRKAKM</sequence>
<comment type="caution">
    <text evidence="1">The sequence shown here is derived from an EMBL/GenBank/DDBJ whole genome shotgun (WGS) entry which is preliminary data.</text>
</comment>
<proteinExistence type="predicted"/>
<dbReference type="EMBL" id="JRES01001349">
    <property type="protein sequence ID" value="KNC23477.1"/>
    <property type="molecule type" value="Genomic_DNA"/>
</dbReference>
<accession>A0A0L0BTV1</accession>
<reference evidence="1 2" key="1">
    <citation type="journal article" date="2015" name="Nat. Commun.">
        <title>Lucilia cuprina genome unlocks parasitic fly biology to underpin future interventions.</title>
        <authorList>
            <person name="Anstead C.A."/>
            <person name="Korhonen P.K."/>
            <person name="Young N.D."/>
            <person name="Hall R.S."/>
            <person name="Jex A.R."/>
            <person name="Murali S.C."/>
            <person name="Hughes D.S."/>
            <person name="Lee S.F."/>
            <person name="Perry T."/>
            <person name="Stroehlein A.J."/>
            <person name="Ansell B.R."/>
            <person name="Breugelmans B."/>
            <person name="Hofmann A."/>
            <person name="Qu J."/>
            <person name="Dugan S."/>
            <person name="Lee S.L."/>
            <person name="Chao H."/>
            <person name="Dinh H."/>
            <person name="Han Y."/>
            <person name="Doddapaneni H.V."/>
            <person name="Worley K.C."/>
            <person name="Muzny D.M."/>
            <person name="Ioannidis P."/>
            <person name="Waterhouse R.M."/>
            <person name="Zdobnov E.M."/>
            <person name="James P.J."/>
            <person name="Bagnall N.H."/>
            <person name="Kotze A.C."/>
            <person name="Gibbs R.A."/>
            <person name="Richards S."/>
            <person name="Batterham P."/>
            <person name="Gasser R.B."/>
        </authorList>
    </citation>
    <scope>NUCLEOTIDE SEQUENCE [LARGE SCALE GENOMIC DNA]</scope>
    <source>
        <strain evidence="1 2">LS</strain>
        <tissue evidence="1">Full body</tissue>
    </source>
</reference>